<dbReference type="PROSITE" id="PS50887">
    <property type="entry name" value="GGDEF"/>
    <property type="match status" value="1"/>
</dbReference>
<dbReference type="InterPro" id="IPR035919">
    <property type="entry name" value="EAL_sf"/>
</dbReference>
<dbReference type="InterPro" id="IPR011006">
    <property type="entry name" value="CheY-like_superfamily"/>
</dbReference>
<organism evidence="6 7">
    <name type="scientific">Vibrio ostreicida</name>
    <dbReference type="NCBI Taxonomy" id="526588"/>
    <lineage>
        <taxon>Bacteria</taxon>
        <taxon>Pseudomonadati</taxon>
        <taxon>Pseudomonadota</taxon>
        <taxon>Gammaproteobacteria</taxon>
        <taxon>Vibrionales</taxon>
        <taxon>Vibrionaceae</taxon>
        <taxon>Vibrio</taxon>
    </lineage>
</organism>
<dbReference type="Gene3D" id="3.20.20.450">
    <property type="entry name" value="EAL domain"/>
    <property type="match status" value="1"/>
</dbReference>
<evidence type="ECO:0000256" key="1">
    <source>
        <dbReference type="PROSITE-ProRule" id="PRU00169"/>
    </source>
</evidence>
<dbReference type="SMART" id="SM00448">
    <property type="entry name" value="REC"/>
    <property type="match status" value="1"/>
</dbReference>
<feature type="region of interest" description="Disordered" evidence="2">
    <location>
        <begin position="1"/>
        <end position="28"/>
    </location>
</feature>
<dbReference type="PROSITE" id="PS50110">
    <property type="entry name" value="RESPONSE_REGULATORY"/>
    <property type="match status" value="1"/>
</dbReference>
<evidence type="ECO:0000259" key="4">
    <source>
        <dbReference type="PROSITE" id="PS50883"/>
    </source>
</evidence>
<evidence type="ECO:0000313" key="7">
    <source>
        <dbReference type="Proteomes" id="UP001238540"/>
    </source>
</evidence>
<feature type="domain" description="Response regulatory" evidence="3">
    <location>
        <begin position="32"/>
        <end position="156"/>
    </location>
</feature>
<dbReference type="InterPro" id="IPR000160">
    <property type="entry name" value="GGDEF_dom"/>
</dbReference>
<dbReference type="InterPro" id="IPR050706">
    <property type="entry name" value="Cyclic-di-GMP_PDE-like"/>
</dbReference>
<comment type="caution">
    <text evidence="6">The sequence shown here is derived from an EMBL/GenBank/DDBJ whole genome shotgun (WGS) entry which is preliminary data.</text>
</comment>
<dbReference type="PANTHER" id="PTHR33121:SF70">
    <property type="entry name" value="SIGNALING PROTEIN YKOW"/>
    <property type="match status" value="1"/>
</dbReference>
<sequence>MKDSHSQSDDVLTIIEDTDELNPTEPGQPKWTVLVVDDDEEVHHATNLALKDLIIEQRHLALIHAYSASQAEDLLRTEPCIHVALLDVVMESDDAGLTLVKTIRNTLHLDALRIILRTGQPGYAPEMETISRFDINDYRTKSELTRVKLFTILTSAIRAYQQIRNQHEMRQGLEKVVRASTELANTHGMRLFAEGAVKQISAIIQIDPEGLICVQENAEADVSSAHIIAAAGKYSRLVQTPLDRLNLPNIQDSLIRCLTEKRSSLEHGLTLYFATEQGRGLAAYVEVERPLESVDKHLLEVFCANLSVGFDNVLLYSRLEEQAFVDPVLKIPNLNSLFKLLSRRAPPSETRTLALIDIDDFSAINDSFGHAFGDSLLEAVSQRLAEGFPRHFLARVGSDVFALVGLTSELNADSLMAIFKSPLILEKQTFKVMASIGLVALNEGTGKLTRYYKDAQVALKQAKLHHRGGAVLFSERMGQSARDRIQLLNDLKEAVDSQQLFLMYQPKYNLADGRITGVEALLRWENKQGNMIPPDQFISLAERSGLILKIGDFVLAKACQEFSQLRDQGYQHLSMAINVSPIQLEESDFIALLKRTLAEFSIPATHIEIEITETMAAHNLTFMCQILEQVRQLGCKVAIDDFGTGFSSLNVLNKLPATRLKIDRSFVAGIEHSDSIVKMIVELGQNLGMEVTAEGIETLSQKEKLQEYHCEEGQGWWFAKAMTMSDLLIMLEQEHCSQ</sequence>
<evidence type="ECO:0000259" key="5">
    <source>
        <dbReference type="PROSITE" id="PS50887"/>
    </source>
</evidence>
<dbReference type="SMART" id="SM00052">
    <property type="entry name" value="EAL"/>
    <property type="match status" value="1"/>
</dbReference>
<dbReference type="EMBL" id="JAUFQC010000027">
    <property type="protein sequence ID" value="MDN3612049.1"/>
    <property type="molecule type" value="Genomic_DNA"/>
</dbReference>
<dbReference type="InterPro" id="IPR001633">
    <property type="entry name" value="EAL_dom"/>
</dbReference>
<dbReference type="Gene3D" id="3.40.50.2300">
    <property type="match status" value="1"/>
</dbReference>
<feature type="domain" description="EAL" evidence="4">
    <location>
        <begin position="484"/>
        <end position="735"/>
    </location>
</feature>
<evidence type="ECO:0000313" key="6">
    <source>
        <dbReference type="EMBL" id="MDN3612049.1"/>
    </source>
</evidence>
<dbReference type="Gene3D" id="3.30.70.270">
    <property type="match status" value="1"/>
</dbReference>
<protein>
    <submittedName>
        <fullName evidence="6">EAL domain-containing protein</fullName>
    </submittedName>
</protein>
<dbReference type="Pfam" id="PF11849">
    <property type="entry name" value="DUF3369"/>
    <property type="match status" value="1"/>
</dbReference>
<proteinExistence type="predicted"/>
<dbReference type="PROSITE" id="PS50883">
    <property type="entry name" value="EAL"/>
    <property type="match status" value="1"/>
</dbReference>
<dbReference type="InterPro" id="IPR001789">
    <property type="entry name" value="Sig_transdc_resp-reg_receiver"/>
</dbReference>
<dbReference type="RefSeq" id="WP_170882594.1">
    <property type="nucleotide sequence ID" value="NZ_JABEYA020000004.1"/>
</dbReference>
<evidence type="ECO:0000259" key="3">
    <source>
        <dbReference type="PROSITE" id="PS50110"/>
    </source>
</evidence>
<dbReference type="SMART" id="SM00267">
    <property type="entry name" value="GGDEF"/>
    <property type="match status" value="1"/>
</dbReference>
<dbReference type="Pfam" id="PF00563">
    <property type="entry name" value="EAL"/>
    <property type="match status" value="1"/>
</dbReference>
<dbReference type="InterPro" id="IPR029787">
    <property type="entry name" value="Nucleotide_cyclase"/>
</dbReference>
<gene>
    <name evidence="6" type="ORF">QWZ16_20870</name>
</gene>
<dbReference type="InterPro" id="IPR043128">
    <property type="entry name" value="Rev_trsase/Diguanyl_cyclase"/>
</dbReference>
<evidence type="ECO:0000256" key="2">
    <source>
        <dbReference type="SAM" id="MobiDB-lite"/>
    </source>
</evidence>
<keyword evidence="7" id="KW-1185">Reference proteome</keyword>
<reference evidence="7" key="1">
    <citation type="journal article" date="2019" name="Int. J. Syst. Evol. Microbiol.">
        <title>The Global Catalogue of Microorganisms (GCM) 10K type strain sequencing project: providing services to taxonomists for standard genome sequencing and annotation.</title>
        <authorList>
            <consortium name="The Broad Institute Genomics Platform"/>
            <consortium name="The Broad Institute Genome Sequencing Center for Infectious Disease"/>
            <person name="Wu L."/>
            <person name="Ma J."/>
        </authorList>
    </citation>
    <scope>NUCLEOTIDE SEQUENCE [LARGE SCALE GENOMIC DNA]</scope>
    <source>
        <strain evidence="7">CECT 7398</strain>
    </source>
</reference>
<dbReference type="CDD" id="cd01949">
    <property type="entry name" value="GGDEF"/>
    <property type="match status" value="1"/>
</dbReference>
<dbReference type="CDD" id="cd01948">
    <property type="entry name" value="EAL"/>
    <property type="match status" value="1"/>
</dbReference>
<accession>A0ABT8C0A8</accession>
<keyword evidence="1" id="KW-0597">Phosphoprotein</keyword>
<dbReference type="SUPFAM" id="SSF141868">
    <property type="entry name" value="EAL domain-like"/>
    <property type="match status" value="1"/>
</dbReference>
<dbReference type="InterPro" id="IPR021800">
    <property type="entry name" value="DUF3369"/>
</dbReference>
<feature type="modified residue" description="4-aspartylphosphate" evidence="1">
    <location>
        <position position="87"/>
    </location>
</feature>
<name>A0ABT8C0A8_9VIBR</name>
<dbReference type="SUPFAM" id="SSF55073">
    <property type="entry name" value="Nucleotide cyclase"/>
    <property type="match status" value="1"/>
</dbReference>
<dbReference type="PANTHER" id="PTHR33121">
    <property type="entry name" value="CYCLIC DI-GMP PHOSPHODIESTERASE PDEF"/>
    <property type="match status" value="1"/>
</dbReference>
<dbReference type="NCBIfam" id="TIGR00254">
    <property type="entry name" value="GGDEF"/>
    <property type="match status" value="1"/>
</dbReference>
<dbReference type="Pfam" id="PF00990">
    <property type="entry name" value="GGDEF"/>
    <property type="match status" value="1"/>
</dbReference>
<dbReference type="Proteomes" id="UP001238540">
    <property type="component" value="Unassembled WGS sequence"/>
</dbReference>
<feature type="domain" description="GGDEF" evidence="5">
    <location>
        <begin position="349"/>
        <end position="475"/>
    </location>
</feature>
<dbReference type="SUPFAM" id="SSF52172">
    <property type="entry name" value="CheY-like"/>
    <property type="match status" value="1"/>
</dbReference>